<comment type="similarity">
    <text evidence="1">Belongs to the HyuE racemase family.</text>
</comment>
<protein>
    <submittedName>
        <fullName evidence="2">Aspartate/glutamate racemase family protein</fullName>
    </submittedName>
</protein>
<reference evidence="2 3" key="1">
    <citation type="submission" date="2019-03" db="EMBL/GenBank/DDBJ databases">
        <title>Whole genome sequence of Arthrobacter sp JH1-1.</title>
        <authorList>
            <person name="Trinh H.N."/>
        </authorList>
    </citation>
    <scope>NUCLEOTIDE SEQUENCE [LARGE SCALE GENOMIC DNA]</scope>
    <source>
        <strain evidence="2 3">JH1-1</strain>
    </source>
</reference>
<dbReference type="InterPro" id="IPR053714">
    <property type="entry name" value="Iso_Racemase_Enz_sf"/>
</dbReference>
<dbReference type="GO" id="GO:0047661">
    <property type="term" value="F:amino-acid racemase activity"/>
    <property type="evidence" value="ECO:0007669"/>
    <property type="project" value="InterPro"/>
</dbReference>
<gene>
    <name evidence="2" type="ORF">E1809_24495</name>
</gene>
<evidence type="ECO:0000313" key="2">
    <source>
        <dbReference type="EMBL" id="TDF87879.1"/>
    </source>
</evidence>
<dbReference type="Gene3D" id="3.40.50.12500">
    <property type="match status" value="1"/>
</dbReference>
<name>A0A4R5K600_9MICC</name>
<dbReference type="InterPro" id="IPR015942">
    <property type="entry name" value="Asp/Glu/hydantoin_racemase"/>
</dbReference>
<proteinExistence type="inferred from homology"/>
<dbReference type="Pfam" id="PF01177">
    <property type="entry name" value="Asp_Glu_race"/>
    <property type="match status" value="1"/>
</dbReference>
<evidence type="ECO:0000313" key="3">
    <source>
        <dbReference type="Proteomes" id="UP000295511"/>
    </source>
</evidence>
<organism evidence="2 3">
    <name type="scientific">Arthrobacter terricola</name>
    <dbReference type="NCBI Taxonomy" id="2547396"/>
    <lineage>
        <taxon>Bacteria</taxon>
        <taxon>Bacillati</taxon>
        <taxon>Actinomycetota</taxon>
        <taxon>Actinomycetes</taxon>
        <taxon>Micrococcales</taxon>
        <taxon>Micrococcaceae</taxon>
        <taxon>Arthrobacter</taxon>
    </lineage>
</organism>
<dbReference type="AlphaFoldDB" id="A0A4R5K600"/>
<dbReference type="NCBIfam" id="NF005679">
    <property type="entry name" value="PRK07475.1"/>
    <property type="match status" value="1"/>
</dbReference>
<accession>A0A4R5K600</accession>
<dbReference type="RefSeq" id="WP_133206855.1">
    <property type="nucleotide sequence ID" value="NZ_SMRU01000049.1"/>
</dbReference>
<sequence>MTTITGGRTLYGQALGVLMLDTVFPRLAGDIGNALTWPFPVQYKIVKGARAERIMGASPDPALLEPFITAAKELEEEGVRAIATSCGFLAAFQRELAEAVSVPVLTSALLQVPMVSQMLGPSSSVGILTERPNLTEGHFSATGWGSDQFDVHVNALPPNAVFPTVFIDGGFEADAELLRSEMIQAAKDLVKRRPDTGAIVLECTNFVPFSAAIREASGLPVYDIYTLVMQNYFATVGQSFPARLG</sequence>
<keyword evidence="3" id="KW-1185">Reference proteome</keyword>
<comment type="caution">
    <text evidence="2">The sequence shown here is derived from an EMBL/GenBank/DDBJ whole genome shotgun (WGS) entry which is preliminary data.</text>
</comment>
<evidence type="ECO:0000256" key="1">
    <source>
        <dbReference type="ARBA" id="ARBA00038414"/>
    </source>
</evidence>
<dbReference type="OrthoDB" id="5465390at2"/>
<dbReference type="EMBL" id="SMRU01000049">
    <property type="protein sequence ID" value="TDF87879.1"/>
    <property type="molecule type" value="Genomic_DNA"/>
</dbReference>
<dbReference type="Proteomes" id="UP000295511">
    <property type="component" value="Unassembled WGS sequence"/>
</dbReference>